<evidence type="ECO:0000313" key="11">
    <source>
        <dbReference type="Proteomes" id="UP000678499"/>
    </source>
</evidence>
<dbReference type="PRINTS" id="PR00722">
    <property type="entry name" value="CHYMOTRYPSIN"/>
</dbReference>
<name>A0A7R9BV66_9CRUS</name>
<evidence type="ECO:0000256" key="4">
    <source>
        <dbReference type="ARBA" id="ARBA00022825"/>
    </source>
</evidence>
<evidence type="ECO:0000256" key="6">
    <source>
        <dbReference type="RuleBase" id="RU363034"/>
    </source>
</evidence>
<feature type="transmembrane region" description="Helical" evidence="7">
    <location>
        <begin position="514"/>
        <end position="538"/>
    </location>
</feature>
<dbReference type="SUPFAM" id="SSF50494">
    <property type="entry name" value="Trypsin-like serine proteases"/>
    <property type="match status" value="1"/>
</dbReference>
<dbReference type="PROSITE" id="PS50240">
    <property type="entry name" value="TRYPSIN_DOM"/>
    <property type="match status" value="1"/>
</dbReference>
<feature type="signal peptide" evidence="8">
    <location>
        <begin position="1"/>
        <end position="19"/>
    </location>
</feature>
<evidence type="ECO:0000256" key="5">
    <source>
        <dbReference type="ARBA" id="ARBA00023157"/>
    </source>
</evidence>
<dbReference type="PANTHER" id="PTHR24276">
    <property type="entry name" value="POLYSERASE-RELATED"/>
    <property type="match status" value="1"/>
</dbReference>
<feature type="transmembrane region" description="Helical" evidence="7">
    <location>
        <begin position="484"/>
        <end position="508"/>
    </location>
</feature>
<accession>A0A7R9BV66</accession>
<sequence>MERLLFILIPLCLMMVTTASKHDDDDEYHMELKVESETEEVVFRVPRSAQKVRVSPEPLDFDRVPEWKKWFFQTVDSSKSTYFGWWPLRSAISMMIDFMVDGSAVPISSYSPHIMGGNEVNRREKFAYVARLNISFSNGPPWAGSRPRFSTCGGALVHPSWVITAAHCLYASAEELAAVIQVTLGDLHADYKEEGEVQLVAQGAEVHPNFDLETLAYDIALVHLPKPVELSSKISLLHLPAENFSAIGLRATLTGWGVVTSGQVRTSDTLQMTHLKVLEQRECHRRWVSAGGEHEDIEDYNVCYGGDGTGACFGDSGGPLVVSLPLGNNNNTHDESSQHQAQSEDVLVAVNSFVLAEREKQKFSLQYGRTCRQDAPNVGTSVSAVREFIGQVLEKWTHVDRGQQKGEMGRIGATPPEEVPRVCCYCGRDGVIAIAAIWMTFCIVVISGASYWLHLVHTKKEHQTLLIAQQAQDFYSLSKGVWNAGLISAITSSFLNLVVSVVLAYGAYSDKNKFLIPWLAKNMFLLIVGAGFGIYNIYWVSTSAQTEDEASFWGSLSGLYWIILGETLSEYTIRGQKISKDFVECSAMIAYCWTSTFSQYVTSKRIKAKLRPLTKQDGSFIRGANALNNKSSGSQQQPAHIQDPL</sequence>
<dbReference type="SMART" id="SM00020">
    <property type="entry name" value="Tryp_SPc"/>
    <property type="match status" value="1"/>
</dbReference>
<dbReference type="GO" id="GO:0004252">
    <property type="term" value="F:serine-type endopeptidase activity"/>
    <property type="evidence" value="ECO:0007669"/>
    <property type="project" value="InterPro"/>
</dbReference>
<dbReference type="InterPro" id="IPR050430">
    <property type="entry name" value="Peptidase_S1"/>
</dbReference>
<dbReference type="Gene3D" id="2.40.10.10">
    <property type="entry name" value="Trypsin-like serine proteases"/>
    <property type="match status" value="1"/>
</dbReference>
<evidence type="ECO:0000259" key="9">
    <source>
        <dbReference type="PROSITE" id="PS50240"/>
    </source>
</evidence>
<dbReference type="EMBL" id="OA884630">
    <property type="protein sequence ID" value="CAD7281068.1"/>
    <property type="molecule type" value="Genomic_DNA"/>
</dbReference>
<dbReference type="PROSITE" id="PS00134">
    <property type="entry name" value="TRYPSIN_HIS"/>
    <property type="match status" value="1"/>
</dbReference>
<feature type="transmembrane region" description="Helical" evidence="7">
    <location>
        <begin position="430"/>
        <end position="453"/>
    </location>
</feature>
<dbReference type="PROSITE" id="PS00135">
    <property type="entry name" value="TRYPSIN_SER"/>
    <property type="match status" value="1"/>
</dbReference>
<feature type="chain" id="PRO_5036403060" description="Peptidase S1 domain-containing protein" evidence="8">
    <location>
        <begin position="20"/>
        <end position="645"/>
    </location>
</feature>
<keyword evidence="7" id="KW-0812">Transmembrane</keyword>
<comment type="similarity">
    <text evidence="1">Belongs to the peptidase S1 family.</text>
</comment>
<evidence type="ECO:0000256" key="2">
    <source>
        <dbReference type="ARBA" id="ARBA00022670"/>
    </source>
</evidence>
<dbReference type="Pfam" id="PF00089">
    <property type="entry name" value="Trypsin"/>
    <property type="match status" value="1"/>
</dbReference>
<keyword evidence="5" id="KW-1015">Disulfide bond</keyword>
<dbReference type="OrthoDB" id="8440449at2759"/>
<organism evidence="10">
    <name type="scientific">Notodromas monacha</name>
    <dbReference type="NCBI Taxonomy" id="399045"/>
    <lineage>
        <taxon>Eukaryota</taxon>
        <taxon>Metazoa</taxon>
        <taxon>Ecdysozoa</taxon>
        <taxon>Arthropoda</taxon>
        <taxon>Crustacea</taxon>
        <taxon>Oligostraca</taxon>
        <taxon>Ostracoda</taxon>
        <taxon>Podocopa</taxon>
        <taxon>Podocopida</taxon>
        <taxon>Cypridocopina</taxon>
        <taxon>Cypridoidea</taxon>
        <taxon>Cyprididae</taxon>
        <taxon>Notodromas</taxon>
    </lineage>
</organism>
<dbReference type="CDD" id="cd00190">
    <property type="entry name" value="Tryp_SPc"/>
    <property type="match status" value="1"/>
</dbReference>
<feature type="domain" description="Peptidase S1" evidence="9">
    <location>
        <begin position="114"/>
        <end position="394"/>
    </location>
</feature>
<evidence type="ECO:0000256" key="7">
    <source>
        <dbReference type="SAM" id="Phobius"/>
    </source>
</evidence>
<keyword evidence="3 6" id="KW-0378">Hydrolase</keyword>
<evidence type="ECO:0000313" key="10">
    <source>
        <dbReference type="EMBL" id="CAD7281068.1"/>
    </source>
</evidence>
<reference evidence="10" key="1">
    <citation type="submission" date="2020-11" db="EMBL/GenBank/DDBJ databases">
        <authorList>
            <person name="Tran Van P."/>
        </authorList>
    </citation>
    <scope>NUCLEOTIDE SEQUENCE</scope>
</reference>
<keyword evidence="8" id="KW-0732">Signal</keyword>
<evidence type="ECO:0000256" key="1">
    <source>
        <dbReference type="ARBA" id="ARBA00007664"/>
    </source>
</evidence>
<dbReference type="GO" id="GO:0006508">
    <property type="term" value="P:proteolysis"/>
    <property type="evidence" value="ECO:0007669"/>
    <property type="project" value="UniProtKB-KW"/>
</dbReference>
<dbReference type="InterPro" id="IPR009003">
    <property type="entry name" value="Peptidase_S1_PA"/>
</dbReference>
<dbReference type="AlphaFoldDB" id="A0A7R9BV66"/>
<protein>
    <recommendedName>
        <fullName evidence="9">Peptidase S1 domain-containing protein</fullName>
    </recommendedName>
</protein>
<dbReference type="PANTHER" id="PTHR24276:SF91">
    <property type="entry name" value="AT26814P-RELATED"/>
    <property type="match status" value="1"/>
</dbReference>
<dbReference type="Proteomes" id="UP000678499">
    <property type="component" value="Unassembled WGS sequence"/>
</dbReference>
<proteinExistence type="inferred from homology"/>
<keyword evidence="4 6" id="KW-0720">Serine protease</keyword>
<dbReference type="EMBL" id="CAJPEX010002593">
    <property type="protein sequence ID" value="CAG0921220.1"/>
    <property type="molecule type" value="Genomic_DNA"/>
</dbReference>
<dbReference type="InterPro" id="IPR033116">
    <property type="entry name" value="TRYPSIN_SER"/>
</dbReference>
<dbReference type="InterPro" id="IPR043504">
    <property type="entry name" value="Peptidase_S1_PA_chymotrypsin"/>
</dbReference>
<evidence type="ECO:0000256" key="8">
    <source>
        <dbReference type="SAM" id="SignalP"/>
    </source>
</evidence>
<dbReference type="InterPro" id="IPR018114">
    <property type="entry name" value="TRYPSIN_HIS"/>
</dbReference>
<dbReference type="InterPro" id="IPR001254">
    <property type="entry name" value="Trypsin_dom"/>
</dbReference>
<keyword evidence="7" id="KW-0472">Membrane</keyword>
<evidence type="ECO:0000256" key="3">
    <source>
        <dbReference type="ARBA" id="ARBA00022801"/>
    </source>
</evidence>
<keyword evidence="11" id="KW-1185">Reference proteome</keyword>
<dbReference type="InterPro" id="IPR001314">
    <property type="entry name" value="Peptidase_S1A"/>
</dbReference>
<keyword evidence="2 6" id="KW-0645">Protease</keyword>
<gene>
    <name evidence="10" type="ORF">NMOB1V02_LOCUS8722</name>
</gene>
<keyword evidence="7" id="KW-1133">Transmembrane helix</keyword>